<dbReference type="Proteomes" id="UP001596091">
    <property type="component" value="Unassembled WGS sequence"/>
</dbReference>
<evidence type="ECO:0000313" key="2">
    <source>
        <dbReference type="EMBL" id="MFC5860737.1"/>
    </source>
</evidence>
<keyword evidence="3" id="KW-1185">Reference proteome</keyword>
<dbReference type="InterPro" id="IPR029063">
    <property type="entry name" value="SAM-dependent_MTases_sf"/>
</dbReference>
<dbReference type="NCBIfam" id="TIGR01444">
    <property type="entry name" value="fkbM_fam"/>
    <property type="match status" value="1"/>
</dbReference>
<evidence type="ECO:0000313" key="3">
    <source>
        <dbReference type="Proteomes" id="UP001596091"/>
    </source>
</evidence>
<sequence>MTLQKTAREGIKLYAQKMGIAVDFYPPPGSYARQLRELLTKMEINVVLDVGAFIGNYATLLRESGYKGHIISFEPVPDSYDKLHARMHHDPLWSGQPFGLSDENREAQINTFSRGDFNSLLHLRTDAEAAYALDPADHHQTTIQLRRLDSVLMELIQGIQSPRIFMKIDTQGHDVSVVKGATGVLNHILGLQSELPAVQLYDGMTSMPTALEFYASCGFVPIGFHPVNTLRNTQISPEFDVLFNRLETQH</sequence>
<dbReference type="SUPFAM" id="SSF53335">
    <property type="entry name" value="S-adenosyl-L-methionine-dependent methyltransferases"/>
    <property type="match status" value="1"/>
</dbReference>
<protein>
    <submittedName>
        <fullName evidence="2">FkbM family methyltransferase</fullName>
    </submittedName>
</protein>
<dbReference type="InterPro" id="IPR053188">
    <property type="entry name" value="FkbM_Methyltransferase"/>
</dbReference>
<gene>
    <name evidence="2" type="ORF">ACFPT7_00365</name>
</gene>
<accession>A0ABW1E8U6</accession>
<dbReference type="GO" id="GO:0008168">
    <property type="term" value="F:methyltransferase activity"/>
    <property type="evidence" value="ECO:0007669"/>
    <property type="project" value="UniProtKB-KW"/>
</dbReference>
<dbReference type="PANTHER" id="PTHR36973:SF4">
    <property type="entry name" value="NODULATION PROTEIN"/>
    <property type="match status" value="1"/>
</dbReference>
<reference evidence="3" key="1">
    <citation type="journal article" date="2019" name="Int. J. Syst. Evol. Microbiol.">
        <title>The Global Catalogue of Microorganisms (GCM) 10K type strain sequencing project: providing services to taxonomists for standard genome sequencing and annotation.</title>
        <authorList>
            <consortium name="The Broad Institute Genomics Platform"/>
            <consortium name="The Broad Institute Genome Sequencing Center for Infectious Disease"/>
            <person name="Wu L."/>
            <person name="Ma J."/>
        </authorList>
    </citation>
    <scope>NUCLEOTIDE SEQUENCE [LARGE SCALE GENOMIC DNA]</scope>
    <source>
        <strain evidence="3">JCM 4087</strain>
    </source>
</reference>
<organism evidence="2 3">
    <name type="scientific">Acidicapsa dinghuensis</name>
    <dbReference type="NCBI Taxonomy" id="2218256"/>
    <lineage>
        <taxon>Bacteria</taxon>
        <taxon>Pseudomonadati</taxon>
        <taxon>Acidobacteriota</taxon>
        <taxon>Terriglobia</taxon>
        <taxon>Terriglobales</taxon>
        <taxon>Acidobacteriaceae</taxon>
        <taxon>Acidicapsa</taxon>
    </lineage>
</organism>
<feature type="domain" description="Methyltransferase FkbM" evidence="1">
    <location>
        <begin position="49"/>
        <end position="187"/>
    </location>
</feature>
<keyword evidence="2" id="KW-0808">Transferase</keyword>
<dbReference type="InterPro" id="IPR006342">
    <property type="entry name" value="FkbM_mtfrase"/>
</dbReference>
<dbReference type="Gene3D" id="3.40.50.150">
    <property type="entry name" value="Vaccinia Virus protein VP39"/>
    <property type="match status" value="1"/>
</dbReference>
<dbReference type="Pfam" id="PF05050">
    <property type="entry name" value="Methyltransf_21"/>
    <property type="match status" value="1"/>
</dbReference>
<comment type="caution">
    <text evidence="2">The sequence shown here is derived from an EMBL/GenBank/DDBJ whole genome shotgun (WGS) entry which is preliminary data.</text>
</comment>
<evidence type="ECO:0000259" key="1">
    <source>
        <dbReference type="Pfam" id="PF05050"/>
    </source>
</evidence>
<dbReference type="GO" id="GO:0032259">
    <property type="term" value="P:methylation"/>
    <property type="evidence" value="ECO:0007669"/>
    <property type="project" value="UniProtKB-KW"/>
</dbReference>
<dbReference type="RefSeq" id="WP_263335241.1">
    <property type="nucleotide sequence ID" value="NZ_JAGSYH010000002.1"/>
</dbReference>
<name>A0ABW1E8U6_9BACT</name>
<dbReference type="EMBL" id="JBHSPH010000001">
    <property type="protein sequence ID" value="MFC5860737.1"/>
    <property type="molecule type" value="Genomic_DNA"/>
</dbReference>
<proteinExistence type="predicted"/>
<dbReference type="PANTHER" id="PTHR36973">
    <property type="entry name" value="SLL1456 PROTEIN-RELATED"/>
    <property type="match status" value="1"/>
</dbReference>
<keyword evidence="2" id="KW-0489">Methyltransferase</keyword>